<dbReference type="InterPro" id="IPR012347">
    <property type="entry name" value="Ferritin-like"/>
</dbReference>
<dbReference type="CDD" id="cd00657">
    <property type="entry name" value="Ferritin_like"/>
    <property type="match status" value="1"/>
</dbReference>
<dbReference type="InterPro" id="IPR011197">
    <property type="entry name" value="UCP012318"/>
</dbReference>
<sequence length="272" mass="30566">MMNPSSLYPQIEAALRCCDVSAKLAATEALHVAWQAGQLQRLEAGLTRLPVAGHPDKPELVHATKVPRRRPGSPQGQPAMLHAIAHIEFNAVNLALDAAWRFRDMPDAFVSDWLRIAAEEARHFRLLQQRLQQLGYAYGDFPAHNGLWEICHHTDHDVLVRMALVPRVLEARGLDASPELKRKLVNIGDHASAAILDIILQDEIGHVQVGNHWFHWLCRERGQDPASTFMALLDEHDLTVHRGSYNLDARRRAGFTEAELAWLQHAKSTQSV</sequence>
<dbReference type="RefSeq" id="WP_089085380.1">
    <property type="nucleotide sequence ID" value="NZ_AP018823.1"/>
</dbReference>
<accession>A0A3G9GBN7</accession>
<protein>
    <recommendedName>
        <fullName evidence="3">Ferritin-like domain-containing protein</fullName>
    </recommendedName>
</protein>
<dbReference type="OrthoDB" id="9778629at2"/>
<gene>
    <name evidence="1" type="ORF">DLM_1159</name>
</gene>
<dbReference type="InterPro" id="IPR009078">
    <property type="entry name" value="Ferritin-like_SF"/>
</dbReference>
<proteinExistence type="predicted"/>
<dbReference type="PANTHER" id="PTHR42782">
    <property type="entry name" value="SI:CH73-314G15.3"/>
    <property type="match status" value="1"/>
</dbReference>
<dbReference type="InterPro" id="IPR007402">
    <property type="entry name" value="DUF455"/>
</dbReference>
<reference evidence="2" key="1">
    <citation type="journal article" date="2017" name="Biotechnol. Biofuels">
        <title>Evaluation of environmental bacterial communities as a factor affecting the growth of duckweed Lemna minor.</title>
        <authorList>
            <person name="Ishizawa H."/>
            <person name="Kuroda M."/>
            <person name="Morikawa M."/>
            <person name="Ike M."/>
        </authorList>
    </citation>
    <scope>NUCLEOTIDE SEQUENCE [LARGE SCALE GENOMIC DNA]</scope>
    <source>
        <strain evidence="2">H3</strain>
    </source>
</reference>
<dbReference type="PIRSF" id="PIRSF012318">
    <property type="entry name" value="UCP012318"/>
    <property type="match status" value="1"/>
</dbReference>
<dbReference type="Pfam" id="PF04305">
    <property type="entry name" value="DUF455"/>
    <property type="match status" value="1"/>
</dbReference>
<dbReference type="AlphaFoldDB" id="A0A3G9GBN7"/>
<dbReference type="EMBL" id="AP018823">
    <property type="protein sequence ID" value="BBF84784.1"/>
    <property type="molecule type" value="Genomic_DNA"/>
</dbReference>
<evidence type="ECO:0000313" key="1">
    <source>
        <dbReference type="EMBL" id="BBF84784.1"/>
    </source>
</evidence>
<reference evidence="2" key="3">
    <citation type="journal article" date="2017" name="Plant Physiol. Biochem.">
        <title>Differential oxidative and antioxidative response of duckweed Lemna minor toward plant growth promoting/inhibiting bacteria.</title>
        <authorList>
            <person name="Ishizawa H."/>
            <person name="Kuroda M."/>
            <person name="Morikawa M."/>
            <person name="Ike M."/>
        </authorList>
    </citation>
    <scope>NUCLEOTIDE SEQUENCE [LARGE SCALE GENOMIC DNA]</scope>
    <source>
        <strain evidence="2">H3</strain>
    </source>
</reference>
<reference evidence="1 2" key="2">
    <citation type="journal article" date="2017" name="Genome Announc.">
        <title>Draft genome sequence of Aquitalea magnusonii strain H3, a plant growth-promoting bacterium of duckweed Lemna minor.</title>
        <authorList>
            <person name="Ishizawa H."/>
            <person name="Kuroda M."/>
            <person name="Ike M."/>
        </authorList>
    </citation>
    <scope>NUCLEOTIDE SEQUENCE [LARGE SCALE GENOMIC DNA]</scope>
    <source>
        <strain evidence="1 2">H3</strain>
    </source>
</reference>
<evidence type="ECO:0000313" key="2">
    <source>
        <dbReference type="Proteomes" id="UP000198290"/>
    </source>
</evidence>
<dbReference type="SUPFAM" id="SSF47240">
    <property type="entry name" value="Ferritin-like"/>
    <property type="match status" value="1"/>
</dbReference>
<organism evidence="1 2">
    <name type="scientific">Aquitalea magnusonii</name>
    <dbReference type="NCBI Taxonomy" id="332411"/>
    <lineage>
        <taxon>Bacteria</taxon>
        <taxon>Pseudomonadati</taxon>
        <taxon>Pseudomonadota</taxon>
        <taxon>Betaproteobacteria</taxon>
        <taxon>Neisseriales</taxon>
        <taxon>Chromobacteriaceae</taxon>
        <taxon>Aquitalea</taxon>
    </lineage>
</organism>
<evidence type="ECO:0008006" key="3">
    <source>
        <dbReference type="Google" id="ProtNLM"/>
    </source>
</evidence>
<dbReference type="Gene3D" id="1.20.1260.10">
    <property type="match status" value="1"/>
</dbReference>
<dbReference type="PANTHER" id="PTHR42782:SF4">
    <property type="entry name" value="DUF455 DOMAIN-CONTAINING PROTEIN"/>
    <property type="match status" value="1"/>
</dbReference>
<dbReference type="KEGG" id="amah:DLM_1159"/>
<dbReference type="Proteomes" id="UP000198290">
    <property type="component" value="Chromosome"/>
</dbReference>
<name>A0A3G9GBN7_9NEIS</name>
<keyword evidence="2" id="KW-1185">Reference proteome</keyword>
<dbReference type="STRING" id="332411.VI06_20255"/>